<dbReference type="Pfam" id="PF13740">
    <property type="entry name" value="ACT_6"/>
    <property type="match status" value="1"/>
</dbReference>
<organism evidence="2 3">
    <name type="scientific">Gracilariopsis chorda</name>
    <dbReference type="NCBI Taxonomy" id="448386"/>
    <lineage>
        <taxon>Eukaryota</taxon>
        <taxon>Rhodophyta</taxon>
        <taxon>Florideophyceae</taxon>
        <taxon>Rhodymeniophycidae</taxon>
        <taxon>Gracilariales</taxon>
        <taxon>Gracilariaceae</taxon>
        <taxon>Gracilariopsis</taxon>
    </lineage>
</organism>
<dbReference type="SUPFAM" id="SSF55021">
    <property type="entry name" value="ACT-like"/>
    <property type="match status" value="2"/>
</dbReference>
<evidence type="ECO:0000259" key="1">
    <source>
        <dbReference type="PROSITE" id="PS51671"/>
    </source>
</evidence>
<dbReference type="Gene3D" id="3.30.70.260">
    <property type="match status" value="2"/>
</dbReference>
<dbReference type="EMBL" id="NBIV01000178">
    <property type="protein sequence ID" value="PXF42045.1"/>
    <property type="molecule type" value="Genomic_DNA"/>
</dbReference>
<sequence>MSLSARIPALLRTRTTQLPALARLTTIACSTQNARTPEPVSDASPDPRPHHAVVSIAGQDRTGIVNTFTNAVQHYKANIEESKMAILGGDFAMIVYVSMENPQDAGALEAMLNDKLPGFSITLRTTTAPAEEHPEQPMWTISVEAPDQPGIANAVSQALATHGGHVHEMETETNTAPFAGYALFVLNGRVSMADSELDNISEALTQVEEKFGASITLDQISRK</sequence>
<keyword evidence="3" id="KW-1185">Reference proteome</keyword>
<dbReference type="Pfam" id="PF01842">
    <property type="entry name" value="ACT"/>
    <property type="match status" value="1"/>
</dbReference>
<dbReference type="AlphaFoldDB" id="A0A2V3IIW6"/>
<reference evidence="2 3" key="1">
    <citation type="journal article" date="2018" name="Mol. Biol. Evol.">
        <title>Analysis of the draft genome of the red seaweed Gracilariopsis chorda provides insights into genome size evolution in Rhodophyta.</title>
        <authorList>
            <person name="Lee J."/>
            <person name="Yang E.C."/>
            <person name="Graf L."/>
            <person name="Yang J.H."/>
            <person name="Qiu H."/>
            <person name="Zel Zion U."/>
            <person name="Chan C.X."/>
            <person name="Stephens T.G."/>
            <person name="Weber A.P.M."/>
            <person name="Boo G.H."/>
            <person name="Boo S.M."/>
            <person name="Kim K.M."/>
            <person name="Shin Y."/>
            <person name="Jung M."/>
            <person name="Lee S.J."/>
            <person name="Yim H.S."/>
            <person name="Lee J.H."/>
            <person name="Bhattacharya D."/>
            <person name="Yoon H.S."/>
        </authorList>
    </citation>
    <scope>NUCLEOTIDE SEQUENCE [LARGE SCALE GENOMIC DNA]</scope>
    <source>
        <strain evidence="2 3">SKKU-2015</strain>
        <tissue evidence="2">Whole body</tissue>
    </source>
</reference>
<evidence type="ECO:0000313" key="2">
    <source>
        <dbReference type="EMBL" id="PXF42045.1"/>
    </source>
</evidence>
<dbReference type="InterPro" id="IPR002912">
    <property type="entry name" value="ACT_dom"/>
</dbReference>
<dbReference type="InterPro" id="IPR045865">
    <property type="entry name" value="ACT-like_dom_sf"/>
</dbReference>
<accession>A0A2V3IIW6</accession>
<dbReference type="PANTHER" id="PTHR34875">
    <property type="entry name" value="UPF0237 PROTEIN MJ1558"/>
    <property type="match status" value="1"/>
</dbReference>
<dbReference type="Proteomes" id="UP000247409">
    <property type="component" value="Unassembled WGS sequence"/>
</dbReference>
<dbReference type="PROSITE" id="PS51671">
    <property type="entry name" value="ACT"/>
    <property type="match status" value="1"/>
</dbReference>
<dbReference type="OrthoDB" id="5345392at2759"/>
<name>A0A2V3IIW6_9FLOR</name>
<protein>
    <submittedName>
        <fullName evidence="2">Glycine cleavage system transcriptional repressor</fullName>
    </submittedName>
</protein>
<dbReference type="STRING" id="448386.A0A2V3IIW6"/>
<feature type="domain" description="ACT" evidence="1">
    <location>
        <begin position="140"/>
        <end position="222"/>
    </location>
</feature>
<comment type="caution">
    <text evidence="2">The sequence shown here is derived from an EMBL/GenBank/DDBJ whole genome shotgun (WGS) entry which is preliminary data.</text>
</comment>
<proteinExistence type="predicted"/>
<gene>
    <name evidence="2" type="ORF">BWQ96_08213</name>
</gene>
<dbReference type="InterPro" id="IPR050990">
    <property type="entry name" value="UPF0237/GcvR_regulator"/>
</dbReference>
<evidence type="ECO:0000313" key="3">
    <source>
        <dbReference type="Proteomes" id="UP000247409"/>
    </source>
</evidence>
<dbReference type="PANTHER" id="PTHR34875:SF6">
    <property type="entry name" value="UPF0237 PROTEIN MJ1558"/>
    <property type="match status" value="1"/>
</dbReference>